<evidence type="ECO:0000256" key="7">
    <source>
        <dbReference type="HAMAP-Rule" id="MF_00114"/>
    </source>
</evidence>
<dbReference type="EC" id="4.1.2.4" evidence="7"/>
<organism evidence="8 9">
    <name type="scientific">Flavisolibacter ginsenosidimutans</name>
    <dbReference type="NCBI Taxonomy" id="661481"/>
    <lineage>
        <taxon>Bacteria</taxon>
        <taxon>Pseudomonadati</taxon>
        <taxon>Bacteroidota</taxon>
        <taxon>Chitinophagia</taxon>
        <taxon>Chitinophagales</taxon>
        <taxon>Chitinophagaceae</taxon>
        <taxon>Flavisolibacter</taxon>
    </lineage>
</organism>
<dbReference type="UniPathway" id="UPA00002">
    <property type="reaction ID" value="UER00468"/>
</dbReference>
<evidence type="ECO:0000313" key="8">
    <source>
        <dbReference type="EMBL" id="QEC54546.1"/>
    </source>
</evidence>
<evidence type="ECO:0000256" key="4">
    <source>
        <dbReference type="ARBA" id="ARBA00023270"/>
    </source>
</evidence>
<dbReference type="NCBIfam" id="TIGR00126">
    <property type="entry name" value="deoC"/>
    <property type="match status" value="1"/>
</dbReference>
<dbReference type="GO" id="GO:0006018">
    <property type="term" value="P:2-deoxyribose 1-phosphate catabolic process"/>
    <property type="evidence" value="ECO:0007669"/>
    <property type="project" value="UniProtKB-UniRule"/>
</dbReference>
<dbReference type="KEGG" id="fgg:FSB75_01055"/>
<gene>
    <name evidence="7 8" type="primary">deoC</name>
    <name evidence="8" type="ORF">FSB75_01055</name>
</gene>
<dbReference type="SMART" id="SM01133">
    <property type="entry name" value="DeoC"/>
    <property type="match status" value="1"/>
</dbReference>
<feature type="active site" description="Schiff-base intermediate with acetaldehyde" evidence="7">
    <location>
        <position position="153"/>
    </location>
</feature>
<comment type="similarity">
    <text evidence="1 7">Belongs to the DeoC/FbaB aldolase family. DeoC type 1 subfamily.</text>
</comment>
<dbReference type="InterPro" id="IPR002915">
    <property type="entry name" value="DeoC/FbaB/LacD_aldolase"/>
</dbReference>
<evidence type="ECO:0000256" key="5">
    <source>
        <dbReference type="ARBA" id="ARBA00048791"/>
    </source>
</evidence>
<dbReference type="GO" id="GO:0016052">
    <property type="term" value="P:carbohydrate catabolic process"/>
    <property type="evidence" value="ECO:0007669"/>
    <property type="project" value="TreeGrafter"/>
</dbReference>
<dbReference type="Proteomes" id="UP000321204">
    <property type="component" value="Chromosome"/>
</dbReference>
<dbReference type="Gene3D" id="3.20.20.70">
    <property type="entry name" value="Aldolase class I"/>
    <property type="match status" value="1"/>
</dbReference>
<dbReference type="InterPro" id="IPR013785">
    <property type="entry name" value="Aldolase_TIM"/>
</dbReference>
<evidence type="ECO:0000313" key="9">
    <source>
        <dbReference type="Proteomes" id="UP000321204"/>
    </source>
</evidence>
<dbReference type="GO" id="GO:0009264">
    <property type="term" value="P:deoxyribonucleotide catabolic process"/>
    <property type="evidence" value="ECO:0007669"/>
    <property type="project" value="UniProtKB-UniRule"/>
</dbReference>
<dbReference type="OrthoDB" id="9778711at2"/>
<feature type="active site" description="Proton donor/acceptor" evidence="7">
    <location>
        <position position="182"/>
    </location>
</feature>
<sequence length="222" mass="23938">MSLAQFIDHTILKNTTTIADVDKICEEAVHHSFAAVCVPPYFVSDARKLLENSAVKVATVIGFPFGYHHYKTKLEETNIAIEEGADELDVVMNIAAFKSNDLAYVETEIGVLSKLTSDKSKTLKVIIESGVLSDEEIVRCCEIYQHYPVQFLKTSTGFGGEGASVHAVQLMRKHLPASIQIKASGGIRTAEFAQQLIDAGATRLGCSAGVAIVKGESGSGNY</sequence>
<accession>A0A5B8UE19</accession>
<evidence type="ECO:0000256" key="2">
    <source>
        <dbReference type="ARBA" id="ARBA00022490"/>
    </source>
</evidence>
<dbReference type="RefSeq" id="WP_146781576.1">
    <property type="nucleotide sequence ID" value="NZ_BAABIO010000006.1"/>
</dbReference>
<dbReference type="PANTHER" id="PTHR10889:SF1">
    <property type="entry name" value="DEOXYRIBOSE-PHOSPHATE ALDOLASE"/>
    <property type="match status" value="1"/>
</dbReference>
<keyword evidence="9" id="KW-1185">Reference proteome</keyword>
<name>A0A5B8UE19_9BACT</name>
<dbReference type="InterPro" id="IPR028581">
    <property type="entry name" value="DeoC_typeI"/>
</dbReference>
<dbReference type="InterPro" id="IPR011343">
    <property type="entry name" value="DeoC"/>
</dbReference>
<dbReference type="FunFam" id="3.20.20.70:FF:000044">
    <property type="entry name" value="Deoxyribose-phosphate aldolase"/>
    <property type="match status" value="1"/>
</dbReference>
<proteinExistence type="inferred from homology"/>
<evidence type="ECO:0000256" key="1">
    <source>
        <dbReference type="ARBA" id="ARBA00010936"/>
    </source>
</evidence>
<dbReference type="PANTHER" id="PTHR10889">
    <property type="entry name" value="DEOXYRIBOSE-PHOSPHATE ALDOLASE"/>
    <property type="match status" value="1"/>
</dbReference>
<dbReference type="GO" id="GO:0004139">
    <property type="term" value="F:deoxyribose-phosphate aldolase activity"/>
    <property type="evidence" value="ECO:0007669"/>
    <property type="project" value="UniProtKB-UniRule"/>
</dbReference>
<dbReference type="Pfam" id="PF01791">
    <property type="entry name" value="DeoC"/>
    <property type="match status" value="1"/>
</dbReference>
<keyword evidence="4 7" id="KW-0704">Schiff base</keyword>
<dbReference type="CDD" id="cd00959">
    <property type="entry name" value="DeoC"/>
    <property type="match status" value="1"/>
</dbReference>
<keyword evidence="2 7" id="KW-0963">Cytoplasm</keyword>
<dbReference type="GO" id="GO:0005737">
    <property type="term" value="C:cytoplasm"/>
    <property type="evidence" value="ECO:0007669"/>
    <property type="project" value="UniProtKB-SubCell"/>
</dbReference>
<dbReference type="HAMAP" id="MF_00114">
    <property type="entry name" value="DeoC_type1"/>
    <property type="match status" value="1"/>
</dbReference>
<protein>
    <recommendedName>
        <fullName evidence="7">Deoxyribose-phosphate aldolase</fullName>
        <shortName evidence="7">DERA</shortName>
        <ecNumber evidence="7">4.1.2.4</ecNumber>
    </recommendedName>
    <alternativeName>
        <fullName evidence="7">2-deoxy-D-ribose 5-phosphate aldolase</fullName>
    </alternativeName>
    <alternativeName>
        <fullName evidence="7">Phosphodeoxyriboaldolase</fullName>
        <shortName evidence="7">Deoxyriboaldolase</shortName>
    </alternativeName>
</protein>
<evidence type="ECO:0000256" key="3">
    <source>
        <dbReference type="ARBA" id="ARBA00023239"/>
    </source>
</evidence>
<reference evidence="8 9" key="1">
    <citation type="journal article" date="2015" name="Int. J. Syst. Evol. Microbiol.">
        <title>Flavisolibacter ginsenosidimutans sp. nov., with ginsenoside-converting activity isolated from soil used for cultivating ginseng.</title>
        <authorList>
            <person name="Zhao Y."/>
            <person name="Liu Q."/>
            <person name="Kang M.S."/>
            <person name="Jin F."/>
            <person name="Yu H."/>
            <person name="Im W.T."/>
        </authorList>
    </citation>
    <scope>NUCLEOTIDE SEQUENCE [LARGE SCALE GENOMIC DNA]</scope>
    <source>
        <strain evidence="8 9">Gsoil 636</strain>
    </source>
</reference>
<dbReference type="AlphaFoldDB" id="A0A5B8UE19"/>
<dbReference type="EMBL" id="CP042433">
    <property type="protein sequence ID" value="QEC54546.1"/>
    <property type="molecule type" value="Genomic_DNA"/>
</dbReference>
<comment type="pathway">
    <text evidence="7">Carbohydrate degradation; 2-deoxy-D-ribose 1-phosphate degradation; D-glyceraldehyde 3-phosphate and acetaldehyde from 2-deoxy-alpha-D-ribose 1-phosphate: step 2/2.</text>
</comment>
<dbReference type="SUPFAM" id="SSF51569">
    <property type="entry name" value="Aldolase"/>
    <property type="match status" value="1"/>
</dbReference>
<keyword evidence="3 7" id="KW-0456">Lyase</keyword>
<comment type="subcellular location">
    <subcellularLocation>
        <location evidence="7">Cytoplasm</location>
    </subcellularLocation>
</comment>
<dbReference type="PIRSF" id="PIRSF001357">
    <property type="entry name" value="DeoC"/>
    <property type="match status" value="1"/>
</dbReference>
<feature type="active site" description="Proton donor/acceptor" evidence="7">
    <location>
        <position position="89"/>
    </location>
</feature>
<comment type="catalytic activity">
    <reaction evidence="5 7">
        <text>2-deoxy-D-ribose 5-phosphate = D-glyceraldehyde 3-phosphate + acetaldehyde</text>
        <dbReference type="Rhea" id="RHEA:12821"/>
        <dbReference type="ChEBI" id="CHEBI:15343"/>
        <dbReference type="ChEBI" id="CHEBI:59776"/>
        <dbReference type="ChEBI" id="CHEBI:62877"/>
        <dbReference type="EC" id="4.1.2.4"/>
    </reaction>
</comment>
<evidence type="ECO:0000256" key="6">
    <source>
        <dbReference type="ARBA" id="ARBA00056337"/>
    </source>
</evidence>
<comment type="function">
    <text evidence="6 7">Catalyzes a reversible aldol reaction between acetaldehyde and D-glyceraldehyde 3-phosphate to generate 2-deoxy-D-ribose 5-phosphate.</text>
</comment>